<dbReference type="VEuPathDB" id="AmoebaDB:EHI7A_004630"/>
<evidence type="ECO:0000313" key="2">
    <source>
        <dbReference type="Proteomes" id="UP000078387"/>
    </source>
</evidence>
<dbReference type="VEuPathDB" id="AmoebaDB:KM1_006540"/>
<name>A0A5K1U460_ENTHI</name>
<dbReference type="VEuPathDB" id="AmoebaDB:EHI_023340"/>
<dbReference type="VEuPathDB" id="AmoebaDB:EHI8A_002840"/>
<organism evidence="1 2">
    <name type="scientific">Entamoeba histolytica</name>
    <dbReference type="NCBI Taxonomy" id="5759"/>
    <lineage>
        <taxon>Eukaryota</taxon>
        <taxon>Amoebozoa</taxon>
        <taxon>Evosea</taxon>
        <taxon>Archamoebae</taxon>
        <taxon>Mastigamoebida</taxon>
        <taxon>Entamoebidae</taxon>
        <taxon>Entamoeba</taxon>
    </lineage>
</organism>
<accession>A0A5K1U460</accession>
<protein>
    <submittedName>
        <fullName evidence="1">Leucine-rich repeat containing protein</fullName>
    </submittedName>
</protein>
<sequence length="658" mass="75381">MTCKLERCFLLNIAFYFETVQDLITLSFVNHKCDLFDLFLKNPKFDNELELKNCLKYMKNLQTFEAPMIVLSRFHHLHRHVLRYISSVEEINSNVFSYLKFIKSQLIELNIVITEPVSFKFEGFVNLKKLHINVACSLEEIQLDFSDLSHDSLIIFETLQYNIDQLLPIIQTIKGKLIIKFSDIINEITIAKCRSAKRDIKFIGYRNDLYISLIKTTCVLEPIYYHLTFAIDFVGTEHFSKVFNNYLIPFIALYPSQIEHDSILLDLRDEEIYSLQILPEDFPQIQLLLPTVLLSLSIESPSVEIPLLPNLLELTLIHFQPNILPQLPMTLTLLNVIDCPHLSELEIPPQTKSLCLRSLSSLSCIHSLPDTIQFCFIEHCEVDIPLLLDVKELHLSDCLSIQEFPDTITRLFLSNINSPLPSLTHLSLLNELTLFSIPSLVELPSTLNKIIIKDSPNVLLSHPILSIAIPFGDTIPKLPFVYELTINANTLNEIPESVTSLQLNGCVIEEHTIFPEFKNLLQLTLSRCIMKKQFPLMTCLTYLNCNKTEPPPISDSIKNLSLAFISLEQLQLPSSLTSLRLFRLNSLSNILFNSSIERLDVQYCSSLCPLNLPTTISELSFSNCANFVPLNTEELTNLPYGEQLFLKNFPRNQSFQLP</sequence>
<dbReference type="VEuPathDB" id="AmoebaDB:EHI5A_014700"/>
<dbReference type="Proteomes" id="UP000078387">
    <property type="component" value="Unassembled WGS sequence"/>
</dbReference>
<reference evidence="1 2" key="1">
    <citation type="submission" date="2016-05" db="EMBL/GenBank/DDBJ databases">
        <title>First whole genome sequencing of Entamoeba histolytica HM1:IMSS-clone-6.</title>
        <authorList>
            <person name="Mukherjee Avik.K."/>
            <person name="Izumyama S."/>
            <person name="Nakada-Tsukui K."/>
            <person name="Nozaki T."/>
        </authorList>
    </citation>
    <scope>NUCLEOTIDE SEQUENCE [LARGE SCALE GENOMIC DNA]</scope>
    <source>
        <strain evidence="1 2">HM1:IMSS clone 6</strain>
    </source>
</reference>
<comment type="caution">
    <text evidence="1">The sequence shown here is derived from an EMBL/GenBank/DDBJ whole genome shotgun (WGS) entry which is preliminary data.</text>
</comment>
<gene>
    <name evidence="1" type="ORF">CL6EHI_023340</name>
</gene>
<dbReference type="AlphaFoldDB" id="A0A5K1U460"/>
<dbReference type="SUPFAM" id="SSF52047">
    <property type="entry name" value="RNI-like"/>
    <property type="match status" value="1"/>
</dbReference>
<dbReference type="OMA" id="FPRNQCF"/>
<dbReference type="EMBL" id="BDEQ01000001">
    <property type="protein sequence ID" value="GAT92345.1"/>
    <property type="molecule type" value="Genomic_DNA"/>
</dbReference>
<evidence type="ECO:0000313" key="1">
    <source>
        <dbReference type="EMBL" id="GAT92345.1"/>
    </source>
</evidence>
<proteinExistence type="predicted"/>